<reference evidence="1 2" key="1">
    <citation type="journal article" date="2019" name="Sci. Rep.">
        <title>Orb-weaving spider Araneus ventricosus genome elucidates the spidroin gene catalogue.</title>
        <authorList>
            <person name="Kono N."/>
            <person name="Nakamura H."/>
            <person name="Ohtoshi R."/>
            <person name="Moran D.A.P."/>
            <person name="Shinohara A."/>
            <person name="Yoshida Y."/>
            <person name="Fujiwara M."/>
            <person name="Mori M."/>
            <person name="Tomita M."/>
            <person name="Arakawa K."/>
        </authorList>
    </citation>
    <scope>NUCLEOTIDE SEQUENCE [LARGE SCALE GENOMIC DNA]</scope>
</reference>
<evidence type="ECO:0000313" key="1">
    <source>
        <dbReference type="EMBL" id="GBM79880.1"/>
    </source>
</evidence>
<comment type="caution">
    <text evidence="1">The sequence shown here is derived from an EMBL/GenBank/DDBJ whole genome shotgun (WGS) entry which is preliminary data.</text>
</comment>
<gene>
    <name evidence="1" type="ORF">AVEN_220434_1</name>
</gene>
<name>A0A4Y2IQE7_ARAVE</name>
<dbReference type="EMBL" id="BGPR01002847">
    <property type="protein sequence ID" value="GBM79880.1"/>
    <property type="molecule type" value="Genomic_DNA"/>
</dbReference>
<sequence>MHPFQFLLFITGTYRTTPTTALQSITEILPIYLRAQQESVYIRVTRLRRIEYFKGKVFIPDDFGAKDPYLTQHPVKFELDKRINLSPHNTYSKGITGDGSKIEGNAGRAFVALQDITQMHEWIAKLQSENSVFQAELLAIHVAII</sequence>
<dbReference type="AlphaFoldDB" id="A0A4Y2IQE7"/>
<organism evidence="1 2">
    <name type="scientific">Araneus ventricosus</name>
    <name type="common">Orbweaver spider</name>
    <name type="synonym">Epeira ventricosa</name>
    <dbReference type="NCBI Taxonomy" id="182803"/>
    <lineage>
        <taxon>Eukaryota</taxon>
        <taxon>Metazoa</taxon>
        <taxon>Ecdysozoa</taxon>
        <taxon>Arthropoda</taxon>
        <taxon>Chelicerata</taxon>
        <taxon>Arachnida</taxon>
        <taxon>Araneae</taxon>
        <taxon>Araneomorphae</taxon>
        <taxon>Entelegynae</taxon>
        <taxon>Araneoidea</taxon>
        <taxon>Araneidae</taxon>
        <taxon>Araneus</taxon>
    </lineage>
</organism>
<dbReference type="Proteomes" id="UP000499080">
    <property type="component" value="Unassembled WGS sequence"/>
</dbReference>
<evidence type="ECO:0000313" key="2">
    <source>
        <dbReference type="Proteomes" id="UP000499080"/>
    </source>
</evidence>
<proteinExistence type="predicted"/>
<accession>A0A4Y2IQE7</accession>
<protein>
    <submittedName>
        <fullName evidence="1">Uncharacterized protein</fullName>
    </submittedName>
</protein>
<dbReference type="OrthoDB" id="6437659at2759"/>
<keyword evidence="2" id="KW-1185">Reference proteome</keyword>